<dbReference type="AlphaFoldDB" id="A0A9P5Y233"/>
<dbReference type="FunFam" id="1.20.1540.10:FF:000004">
    <property type="entry name" value="Transmembrane protein 115"/>
    <property type="match status" value="1"/>
</dbReference>
<dbReference type="InterPro" id="IPR013861">
    <property type="entry name" value="TMEM115/Pdh1/Rbl19"/>
</dbReference>
<dbReference type="GO" id="GO:0016020">
    <property type="term" value="C:membrane"/>
    <property type="evidence" value="ECO:0007669"/>
    <property type="project" value="UniProtKB-SubCell"/>
</dbReference>
<dbReference type="SUPFAM" id="SSF144091">
    <property type="entry name" value="Rhomboid-like"/>
    <property type="match status" value="1"/>
</dbReference>
<name>A0A9P5Y233_9AGAR</name>
<dbReference type="GO" id="GO:0005794">
    <property type="term" value="C:Golgi apparatus"/>
    <property type="evidence" value="ECO:0007669"/>
    <property type="project" value="TreeGrafter"/>
</dbReference>
<feature type="transmembrane region" description="Helical" evidence="5">
    <location>
        <begin position="175"/>
        <end position="206"/>
    </location>
</feature>
<gene>
    <name evidence="6" type="ORF">BDZ94DRAFT_1291447</name>
</gene>
<comment type="caution">
    <text evidence="6">The sequence shown here is derived from an EMBL/GenBank/DDBJ whole genome shotgun (WGS) entry which is preliminary data.</text>
</comment>
<protein>
    <submittedName>
        <fullName evidence="6">Eukaryotic integral membrane protein-domain-containing protein</fullName>
    </submittedName>
</protein>
<dbReference type="GO" id="GO:0006890">
    <property type="term" value="P:retrograde vesicle-mediated transport, Golgi to endoplasmic reticulum"/>
    <property type="evidence" value="ECO:0007669"/>
    <property type="project" value="InterPro"/>
</dbReference>
<sequence length="331" mass="36929">MAVLSSPVVLIQSIPPVTRIFTAATVLSSGVYGWLCWKGLTSEANQYMTVVPGYALFHPWTLVTSVFVETTIFELIASMIFVPASLKYLERLWGSVETLKFILVSVGASNIIAFAFNWLEFVATGNAELFLYGMNYHGQMALQIAVLVAFTQLIPEHQVQVLGVIKARVKTLPMAYLTLSTILCFLGFQCPWIIIQFGWFVGWVYLRFYKKNTGDSVGGIDTYGDRSETFSLISWFPPFMHYPLTLLGNFVFSLATRLHLIPSTSVDVESGAYSQIPGGARAEAERRRAMALKALDQRLANSSSPGFTFPSILSLSSGWAFKPFYRCKKER</sequence>
<evidence type="ECO:0000256" key="3">
    <source>
        <dbReference type="ARBA" id="ARBA00022989"/>
    </source>
</evidence>
<dbReference type="InterPro" id="IPR035952">
    <property type="entry name" value="Rhomboid-like_sf"/>
</dbReference>
<evidence type="ECO:0000313" key="7">
    <source>
        <dbReference type="Proteomes" id="UP000807353"/>
    </source>
</evidence>
<comment type="subcellular location">
    <subcellularLocation>
        <location evidence="1">Membrane</location>
        <topology evidence="1">Multi-pass membrane protein</topology>
    </subcellularLocation>
</comment>
<reference evidence="6" key="1">
    <citation type="submission" date="2020-11" db="EMBL/GenBank/DDBJ databases">
        <authorList>
            <consortium name="DOE Joint Genome Institute"/>
            <person name="Ahrendt S."/>
            <person name="Riley R."/>
            <person name="Andreopoulos W."/>
            <person name="Labutti K."/>
            <person name="Pangilinan J."/>
            <person name="Ruiz-Duenas F.J."/>
            <person name="Barrasa J.M."/>
            <person name="Sanchez-Garcia M."/>
            <person name="Camarero S."/>
            <person name="Miyauchi S."/>
            <person name="Serrano A."/>
            <person name="Linde D."/>
            <person name="Babiker R."/>
            <person name="Drula E."/>
            <person name="Ayuso-Fernandez I."/>
            <person name="Pacheco R."/>
            <person name="Padilla G."/>
            <person name="Ferreira P."/>
            <person name="Barriuso J."/>
            <person name="Kellner H."/>
            <person name="Castanera R."/>
            <person name="Alfaro M."/>
            <person name="Ramirez L."/>
            <person name="Pisabarro A.G."/>
            <person name="Kuo A."/>
            <person name="Tritt A."/>
            <person name="Lipzen A."/>
            <person name="He G."/>
            <person name="Yan M."/>
            <person name="Ng V."/>
            <person name="Cullen D."/>
            <person name="Martin F."/>
            <person name="Rosso M.-N."/>
            <person name="Henrissat B."/>
            <person name="Hibbett D."/>
            <person name="Martinez A.T."/>
            <person name="Grigoriev I.V."/>
        </authorList>
    </citation>
    <scope>NUCLEOTIDE SEQUENCE</scope>
    <source>
        <strain evidence="6">CBS 247.69</strain>
    </source>
</reference>
<evidence type="ECO:0000256" key="1">
    <source>
        <dbReference type="ARBA" id="ARBA00004141"/>
    </source>
</evidence>
<dbReference type="PANTHER" id="PTHR13377:SF3">
    <property type="entry name" value="TRANSMEMBRANE PROTEIN 115"/>
    <property type="match status" value="1"/>
</dbReference>
<dbReference type="Pfam" id="PF08551">
    <property type="entry name" value="DUF1751"/>
    <property type="match status" value="1"/>
</dbReference>
<evidence type="ECO:0000256" key="4">
    <source>
        <dbReference type="ARBA" id="ARBA00023136"/>
    </source>
</evidence>
<dbReference type="EMBL" id="MU150310">
    <property type="protein sequence ID" value="KAF9459830.1"/>
    <property type="molecule type" value="Genomic_DNA"/>
</dbReference>
<feature type="transmembrane region" description="Helical" evidence="5">
    <location>
        <begin position="239"/>
        <end position="260"/>
    </location>
</feature>
<feature type="transmembrane region" description="Helical" evidence="5">
    <location>
        <begin position="20"/>
        <end position="40"/>
    </location>
</feature>
<feature type="transmembrane region" description="Helical" evidence="5">
    <location>
        <begin position="98"/>
        <end position="116"/>
    </location>
</feature>
<keyword evidence="7" id="KW-1185">Reference proteome</keyword>
<organism evidence="6 7">
    <name type="scientific">Collybia nuda</name>
    <dbReference type="NCBI Taxonomy" id="64659"/>
    <lineage>
        <taxon>Eukaryota</taxon>
        <taxon>Fungi</taxon>
        <taxon>Dikarya</taxon>
        <taxon>Basidiomycota</taxon>
        <taxon>Agaricomycotina</taxon>
        <taxon>Agaricomycetes</taxon>
        <taxon>Agaricomycetidae</taxon>
        <taxon>Agaricales</taxon>
        <taxon>Tricholomatineae</taxon>
        <taxon>Clitocybaceae</taxon>
        <taxon>Collybia</taxon>
    </lineage>
</organism>
<feature type="transmembrane region" description="Helical" evidence="5">
    <location>
        <begin position="60"/>
        <end position="86"/>
    </location>
</feature>
<accession>A0A9P5Y233</accession>
<dbReference type="SMART" id="SM01160">
    <property type="entry name" value="DUF1751"/>
    <property type="match status" value="1"/>
</dbReference>
<dbReference type="OrthoDB" id="73612at2759"/>
<proteinExistence type="predicted"/>
<keyword evidence="2 5" id="KW-0812">Transmembrane</keyword>
<keyword evidence="4 5" id="KW-0472">Membrane</keyword>
<evidence type="ECO:0000256" key="5">
    <source>
        <dbReference type="SAM" id="Phobius"/>
    </source>
</evidence>
<dbReference type="PANTHER" id="PTHR13377">
    <property type="entry name" value="PLACENTAL PROTEIN 6"/>
    <property type="match status" value="1"/>
</dbReference>
<dbReference type="Gene3D" id="1.20.1540.10">
    <property type="entry name" value="Rhomboid-like"/>
    <property type="match status" value="1"/>
</dbReference>
<evidence type="ECO:0000313" key="6">
    <source>
        <dbReference type="EMBL" id="KAF9459830.1"/>
    </source>
</evidence>
<dbReference type="Proteomes" id="UP000807353">
    <property type="component" value="Unassembled WGS sequence"/>
</dbReference>
<evidence type="ECO:0000256" key="2">
    <source>
        <dbReference type="ARBA" id="ARBA00022692"/>
    </source>
</evidence>
<keyword evidence="3 5" id="KW-1133">Transmembrane helix</keyword>